<dbReference type="Proteomes" id="UP000078561">
    <property type="component" value="Unassembled WGS sequence"/>
</dbReference>
<evidence type="ECO:0000256" key="3">
    <source>
        <dbReference type="ARBA" id="ARBA00023002"/>
    </source>
</evidence>
<dbReference type="GO" id="GO:0010181">
    <property type="term" value="F:FMN binding"/>
    <property type="evidence" value="ECO:0007669"/>
    <property type="project" value="InterPro"/>
</dbReference>
<dbReference type="InterPro" id="IPR045247">
    <property type="entry name" value="Oye-like"/>
</dbReference>
<dbReference type="GO" id="GO:0005829">
    <property type="term" value="C:cytosol"/>
    <property type="evidence" value="ECO:0007669"/>
    <property type="project" value="UniProtKB-ARBA"/>
</dbReference>
<dbReference type="Gene3D" id="3.20.20.70">
    <property type="entry name" value="Aldolase class I"/>
    <property type="match status" value="1"/>
</dbReference>
<dbReference type="EMBL" id="LT553674">
    <property type="protein sequence ID" value="SAM02084.1"/>
    <property type="molecule type" value="Genomic_DNA"/>
</dbReference>
<sequence length="369" mass="40546">MSTPALFKPIQVGQHTLKHRIVMAPLTRFRADPTTGAPLPDMVSQYYEQRATAGGLIITEATAISPGAGAPIGTPGIYNAEQIKAWQQVTTAVHKKGGLIFMQVWHLGRAGSNPVSSSDIAIASPSPLGGGAFDRPQALSVDGILAITQEFVQAAKNAIEAGFDGVEIHAGNGYLLDQFIQASCNKRTDEYGGSTENRCRMVMQVVAAVAQAIGDNKTAIRFSPWSDFHDMHQGEPTVDTWSYLTRQLNTHHPHLAYLHFMEARINLMEDDRLDEEADDSTCSLDPFRALWSGPFISAGNYRPQSAYNRAEKSPNNLVAMGRVFISNPDLVDRVRNHWTLSPYCRATFYSPGPDGYLDYPYYTPTPQLD</sequence>
<dbReference type="InterPro" id="IPR001155">
    <property type="entry name" value="OxRdtase_FMN_N"/>
</dbReference>
<protein>
    <recommendedName>
        <fullName evidence="4">NADH:flavin oxidoreductase/NADH oxidase N-terminal domain-containing protein</fullName>
    </recommendedName>
</protein>
<dbReference type="STRING" id="4829.A0A163JRL8"/>
<evidence type="ECO:0000259" key="4">
    <source>
        <dbReference type="Pfam" id="PF00724"/>
    </source>
</evidence>
<dbReference type="CDD" id="cd02933">
    <property type="entry name" value="OYE_like_FMN"/>
    <property type="match status" value="1"/>
</dbReference>
<dbReference type="InParanoid" id="A0A163JRL8"/>
<evidence type="ECO:0000256" key="2">
    <source>
        <dbReference type="ARBA" id="ARBA00005979"/>
    </source>
</evidence>
<dbReference type="AlphaFoldDB" id="A0A163JRL8"/>
<keyword evidence="6" id="KW-1185">Reference proteome</keyword>
<accession>A0A163JRL8</accession>
<dbReference type="Pfam" id="PF00724">
    <property type="entry name" value="Oxidored_FMN"/>
    <property type="match status" value="1"/>
</dbReference>
<reference evidence="5" key="1">
    <citation type="submission" date="2016-04" db="EMBL/GenBank/DDBJ databases">
        <authorList>
            <person name="Evans L.H."/>
            <person name="Alamgir A."/>
            <person name="Owens N."/>
            <person name="Weber N.D."/>
            <person name="Virtaneva K."/>
            <person name="Barbian K."/>
            <person name="Babar A."/>
            <person name="Rosenke K."/>
        </authorList>
    </citation>
    <scope>NUCLEOTIDE SEQUENCE [LARGE SCALE GENOMIC DNA]</scope>
    <source>
        <strain evidence="5">CBS 101.48</strain>
    </source>
</reference>
<evidence type="ECO:0000313" key="5">
    <source>
        <dbReference type="EMBL" id="SAM02084.1"/>
    </source>
</evidence>
<comment type="cofactor">
    <cofactor evidence="1">
        <name>FMN</name>
        <dbReference type="ChEBI" id="CHEBI:58210"/>
    </cofactor>
</comment>
<dbReference type="OMA" id="GHCVGIR"/>
<dbReference type="OrthoDB" id="276546at2759"/>
<dbReference type="InterPro" id="IPR013785">
    <property type="entry name" value="Aldolase_TIM"/>
</dbReference>
<comment type="similarity">
    <text evidence="2">Belongs to the NADH:flavin oxidoreductase/NADH oxidase family.</text>
</comment>
<dbReference type="PANTHER" id="PTHR22893:SF91">
    <property type="entry name" value="NADPH DEHYDROGENASE 2-RELATED"/>
    <property type="match status" value="1"/>
</dbReference>
<proteinExistence type="inferred from homology"/>
<organism evidence="5">
    <name type="scientific">Absidia glauca</name>
    <name type="common">Pin mould</name>
    <dbReference type="NCBI Taxonomy" id="4829"/>
    <lineage>
        <taxon>Eukaryota</taxon>
        <taxon>Fungi</taxon>
        <taxon>Fungi incertae sedis</taxon>
        <taxon>Mucoromycota</taxon>
        <taxon>Mucoromycotina</taxon>
        <taxon>Mucoromycetes</taxon>
        <taxon>Mucorales</taxon>
        <taxon>Cunninghamellaceae</taxon>
        <taxon>Absidia</taxon>
    </lineage>
</organism>
<dbReference type="SUPFAM" id="SSF51395">
    <property type="entry name" value="FMN-linked oxidoreductases"/>
    <property type="match status" value="1"/>
</dbReference>
<dbReference type="FunCoup" id="A0A163JRL8">
    <property type="interactions" value="336"/>
</dbReference>
<feature type="domain" description="NADH:flavin oxidoreductase/NADH oxidase N-terminal" evidence="4">
    <location>
        <begin position="6"/>
        <end position="337"/>
    </location>
</feature>
<dbReference type="FunFam" id="3.20.20.70:FF:000059">
    <property type="entry name" value="N-ethylmaleimide reductase, FMN-linked"/>
    <property type="match status" value="1"/>
</dbReference>
<dbReference type="PANTHER" id="PTHR22893">
    <property type="entry name" value="NADH OXIDOREDUCTASE-RELATED"/>
    <property type="match status" value="1"/>
</dbReference>
<evidence type="ECO:0000256" key="1">
    <source>
        <dbReference type="ARBA" id="ARBA00001917"/>
    </source>
</evidence>
<evidence type="ECO:0000313" key="6">
    <source>
        <dbReference type="Proteomes" id="UP000078561"/>
    </source>
</evidence>
<gene>
    <name evidence="5" type="primary">ABSGL_07847.1 scaffold 9181</name>
</gene>
<keyword evidence="3" id="KW-0560">Oxidoreductase</keyword>
<dbReference type="GO" id="GO:0016628">
    <property type="term" value="F:oxidoreductase activity, acting on the CH-CH group of donors, NAD or NADP as acceptor"/>
    <property type="evidence" value="ECO:0007669"/>
    <property type="project" value="UniProtKB-ARBA"/>
</dbReference>
<name>A0A163JRL8_ABSGL</name>